<evidence type="ECO:0000313" key="8">
    <source>
        <dbReference type="Proteomes" id="UP000216311"/>
    </source>
</evidence>
<evidence type="ECO:0000256" key="1">
    <source>
        <dbReference type="ARBA" id="ARBA00004141"/>
    </source>
</evidence>
<keyword evidence="3 5" id="KW-1133">Transmembrane helix</keyword>
<organism evidence="7 8">
    <name type="scientific">Enemella dayhoffiae</name>
    <dbReference type="NCBI Taxonomy" id="2016507"/>
    <lineage>
        <taxon>Bacteria</taxon>
        <taxon>Bacillati</taxon>
        <taxon>Actinomycetota</taxon>
        <taxon>Actinomycetes</taxon>
        <taxon>Propionibacteriales</taxon>
        <taxon>Propionibacteriaceae</taxon>
        <taxon>Enemella</taxon>
    </lineage>
</organism>
<dbReference type="InterPro" id="IPR007267">
    <property type="entry name" value="GtrA_DPMS_TM"/>
</dbReference>
<proteinExistence type="predicted"/>
<feature type="transmembrane region" description="Helical" evidence="5">
    <location>
        <begin position="99"/>
        <end position="121"/>
    </location>
</feature>
<dbReference type="OrthoDB" id="3736643at2"/>
<comment type="caution">
    <text evidence="7">The sequence shown here is derived from an EMBL/GenBank/DDBJ whole genome shotgun (WGS) entry which is preliminary data.</text>
</comment>
<evidence type="ECO:0000256" key="5">
    <source>
        <dbReference type="SAM" id="Phobius"/>
    </source>
</evidence>
<dbReference type="EMBL" id="NMVQ01000012">
    <property type="protein sequence ID" value="OYO21947.1"/>
    <property type="molecule type" value="Genomic_DNA"/>
</dbReference>
<sequence length="147" mass="15261">MRLPGQAVRFVLVGTGGTGAYAVLFQGASRWLPTPLALCLSWLVSTLATNAVHRRLTFGVRRREGRGADAIVFFGTSLLGLGLTQLLVAGAAATPGLQVLLIGAGTGAAGTLRFVLMRLWLTRTAPSQATHSKDTLHPLPGATESGA</sequence>
<gene>
    <name evidence="7" type="ORF">CGZ93_08395</name>
</gene>
<evidence type="ECO:0000313" key="7">
    <source>
        <dbReference type="EMBL" id="OYO21947.1"/>
    </source>
</evidence>
<evidence type="ECO:0000256" key="3">
    <source>
        <dbReference type="ARBA" id="ARBA00022989"/>
    </source>
</evidence>
<comment type="subcellular location">
    <subcellularLocation>
        <location evidence="1">Membrane</location>
        <topology evidence="1">Multi-pass membrane protein</topology>
    </subcellularLocation>
</comment>
<evidence type="ECO:0000256" key="4">
    <source>
        <dbReference type="ARBA" id="ARBA00023136"/>
    </source>
</evidence>
<reference evidence="7 8" key="1">
    <citation type="submission" date="2017-07" db="EMBL/GenBank/DDBJ databases">
        <title>Draft whole genome sequences of clinical Proprionibacteriaceae strains.</title>
        <authorList>
            <person name="Bernier A.-M."/>
            <person name="Bernard K."/>
            <person name="Domingo M.-C."/>
        </authorList>
    </citation>
    <scope>NUCLEOTIDE SEQUENCE [LARGE SCALE GENOMIC DNA]</scope>
    <source>
        <strain evidence="7 8">NML 130396</strain>
    </source>
</reference>
<feature type="transmembrane region" description="Helical" evidence="5">
    <location>
        <begin position="7"/>
        <end position="25"/>
    </location>
</feature>
<accession>A0A255H2Z8</accession>
<dbReference type="Proteomes" id="UP000216311">
    <property type="component" value="Unassembled WGS sequence"/>
</dbReference>
<dbReference type="GO" id="GO:0000271">
    <property type="term" value="P:polysaccharide biosynthetic process"/>
    <property type="evidence" value="ECO:0007669"/>
    <property type="project" value="InterPro"/>
</dbReference>
<feature type="transmembrane region" description="Helical" evidence="5">
    <location>
        <begin position="31"/>
        <end position="49"/>
    </location>
</feature>
<protein>
    <recommendedName>
        <fullName evidence="6">GtrA/DPMS transmembrane domain-containing protein</fullName>
    </recommendedName>
</protein>
<feature type="transmembrane region" description="Helical" evidence="5">
    <location>
        <begin position="70"/>
        <end position="93"/>
    </location>
</feature>
<dbReference type="Pfam" id="PF04138">
    <property type="entry name" value="GtrA_DPMS_TM"/>
    <property type="match status" value="1"/>
</dbReference>
<name>A0A255H2Z8_9ACTN</name>
<evidence type="ECO:0000259" key="6">
    <source>
        <dbReference type="Pfam" id="PF04138"/>
    </source>
</evidence>
<keyword evidence="2 5" id="KW-0812">Transmembrane</keyword>
<dbReference type="RefSeq" id="WP_094363690.1">
    <property type="nucleotide sequence ID" value="NZ_NMVQ01000012.1"/>
</dbReference>
<feature type="domain" description="GtrA/DPMS transmembrane" evidence="6">
    <location>
        <begin position="9"/>
        <end position="121"/>
    </location>
</feature>
<dbReference type="AlphaFoldDB" id="A0A255H2Z8"/>
<dbReference type="GO" id="GO:0016020">
    <property type="term" value="C:membrane"/>
    <property type="evidence" value="ECO:0007669"/>
    <property type="project" value="UniProtKB-SubCell"/>
</dbReference>
<keyword evidence="4 5" id="KW-0472">Membrane</keyword>
<evidence type="ECO:0000256" key="2">
    <source>
        <dbReference type="ARBA" id="ARBA00022692"/>
    </source>
</evidence>
<keyword evidence="8" id="KW-1185">Reference proteome</keyword>